<dbReference type="EMBL" id="CP045529">
    <property type="protein sequence ID" value="QFU97594.1"/>
    <property type="molecule type" value="Genomic_DNA"/>
</dbReference>
<dbReference type="Proteomes" id="UP000326702">
    <property type="component" value="Chromosome"/>
</dbReference>
<keyword evidence="1" id="KW-0472">Membrane</keyword>
<dbReference type="OrthoDB" id="4207784at2"/>
<sequence>MLGVTSTTASRPFARRTSTAVAVALLFALVLGIFGGVLVGVSQKDYTAYTERATATISDVVRRTGGGGTHHGSTTYRIYLDYEADGHSFTRKRLQGVTTGTPHVGDTVELRYPPGQPAKAVTAKTTSRTTAHVELGIGVGLLVLAVGILVGLAVWGRRRRAKALPAAPEAAAFAVPAPAPVADPRLLPVPWPWEQVVAQLARAADDAPFAVTPLQDGGVDVTYDVANARWYTLFQAHRLSSTFVCRLHPRKPGRYARNDTLYDVEWAAGVGRLRGSGQVQSGRVWSRRRRVDYGIGTDGSVGRQVDVDFSSSDVPRWIDGVLAGSGWRSALDANARGGLVAAVVGGAVAVVGVGVVVAVVASR</sequence>
<feature type="transmembrane region" description="Helical" evidence="1">
    <location>
        <begin position="338"/>
        <end position="361"/>
    </location>
</feature>
<keyword evidence="1" id="KW-0812">Transmembrane</keyword>
<proteinExistence type="predicted"/>
<keyword evidence="1" id="KW-1133">Transmembrane helix</keyword>
<accession>A0A5P9Q845</accession>
<dbReference type="Pfam" id="PF12158">
    <property type="entry name" value="DUF3592"/>
    <property type="match status" value="1"/>
</dbReference>
<evidence type="ECO:0000313" key="3">
    <source>
        <dbReference type="EMBL" id="QFU97594.1"/>
    </source>
</evidence>
<dbReference type="KEGG" id="lxl:KDY119_01093"/>
<name>A0A5P9Q845_9MICO</name>
<keyword evidence="4" id="KW-1185">Reference proteome</keyword>
<gene>
    <name evidence="3" type="ORF">KDY119_01093</name>
</gene>
<dbReference type="InterPro" id="IPR021994">
    <property type="entry name" value="DUF3592"/>
</dbReference>
<feature type="transmembrane region" description="Helical" evidence="1">
    <location>
        <begin position="20"/>
        <end position="41"/>
    </location>
</feature>
<feature type="domain" description="DUF3592" evidence="2">
    <location>
        <begin position="54"/>
        <end position="123"/>
    </location>
</feature>
<dbReference type="AlphaFoldDB" id="A0A5P9Q845"/>
<feature type="transmembrane region" description="Helical" evidence="1">
    <location>
        <begin position="135"/>
        <end position="155"/>
    </location>
</feature>
<evidence type="ECO:0000256" key="1">
    <source>
        <dbReference type="SAM" id="Phobius"/>
    </source>
</evidence>
<evidence type="ECO:0000313" key="4">
    <source>
        <dbReference type="Proteomes" id="UP000326702"/>
    </source>
</evidence>
<evidence type="ECO:0000259" key="2">
    <source>
        <dbReference type="Pfam" id="PF12158"/>
    </source>
</evidence>
<protein>
    <recommendedName>
        <fullName evidence="2">DUF3592 domain-containing protein</fullName>
    </recommendedName>
</protein>
<organism evidence="3 4">
    <name type="scientific">Luteimicrobium xylanilyticum</name>
    <dbReference type="NCBI Taxonomy" id="1133546"/>
    <lineage>
        <taxon>Bacteria</taxon>
        <taxon>Bacillati</taxon>
        <taxon>Actinomycetota</taxon>
        <taxon>Actinomycetes</taxon>
        <taxon>Micrococcales</taxon>
        <taxon>Luteimicrobium</taxon>
    </lineage>
</organism>
<reference evidence="3 4" key="1">
    <citation type="submission" date="2019-10" db="EMBL/GenBank/DDBJ databases">
        <title>Genome sequence of Luteimicrobium xylanilyticum HY-24.</title>
        <authorList>
            <person name="Kim D.Y."/>
            <person name="Park H.-Y."/>
        </authorList>
    </citation>
    <scope>NUCLEOTIDE SEQUENCE [LARGE SCALE GENOMIC DNA]</scope>
    <source>
        <strain evidence="3 4">HY-24</strain>
    </source>
</reference>